<keyword evidence="2" id="KW-1185">Reference proteome</keyword>
<proteinExistence type="predicted"/>
<dbReference type="Proteomes" id="UP001221898">
    <property type="component" value="Unassembled WGS sequence"/>
</dbReference>
<organism evidence="1 2">
    <name type="scientific">Aldrovandia affinis</name>
    <dbReference type="NCBI Taxonomy" id="143900"/>
    <lineage>
        <taxon>Eukaryota</taxon>
        <taxon>Metazoa</taxon>
        <taxon>Chordata</taxon>
        <taxon>Craniata</taxon>
        <taxon>Vertebrata</taxon>
        <taxon>Euteleostomi</taxon>
        <taxon>Actinopterygii</taxon>
        <taxon>Neopterygii</taxon>
        <taxon>Teleostei</taxon>
        <taxon>Notacanthiformes</taxon>
        <taxon>Halosauridae</taxon>
        <taxon>Aldrovandia</taxon>
    </lineage>
</organism>
<evidence type="ECO:0000313" key="1">
    <source>
        <dbReference type="EMBL" id="KAJ8367519.1"/>
    </source>
</evidence>
<evidence type="ECO:0000313" key="2">
    <source>
        <dbReference type="Proteomes" id="UP001221898"/>
    </source>
</evidence>
<name>A0AAD7R7T0_9TELE</name>
<comment type="caution">
    <text evidence="1">The sequence shown here is derived from an EMBL/GenBank/DDBJ whole genome shotgun (WGS) entry which is preliminary data.</text>
</comment>
<sequence length="84" mass="9209">MQLLGRLPGVSGDLGARACDCERLAQGGSSWLRPEQGGSAVAGGNWKEIALVPAQRQDPWSQRDDPPKPPYRLAFHLPLFTQRE</sequence>
<protein>
    <submittedName>
        <fullName evidence="1">Uncharacterized protein</fullName>
    </submittedName>
</protein>
<reference evidence="1" key="1">
    <citation type="journal article" date="2023" name="Science">
        <title>Genome structures resolve the early diversification of teleost fishes.</title>
        <authorList>
            <person name="Parey E."/>
            <person name="Louis A."/>
            <person name="Montfort J."/>
            <person name="Bouchez O."/>
            <person name="Roques C."/>
            <person name="Iampietro C."/>
            <person name="Lluch J."/>
            <person name="Castinel A."/>
            <person name="Donnadieu C."/>
            <person name="Desvignes T."/>
            <person name="Floi Bucao C."/>
            <person name="Jouanno E."/>
            <person name="Wen M."/>
            <person name="Mejri S."/>
            <person name="Dirks R."/>
            <person name="Jansen H."/>
            <person name="Henkel C."/>
            <person name="Chen W.J."/>
            <person name="Zahm M."/>
            <person name="Cabau C."/>
            <person name="Klopp C."/>
            <person name="Thompson A.W."/>
            <person name="Robinson-Rechavi M."/>
            <person name="Braasch I."/>
            <person name="Lecointre G."/>
            <person name="Bobe J."/>
            <person name="Postlethwait J.H."/>
            <person name="Berthelot C."/>
            <person name="Roest Crollius H."/>
            <person name="Guiguen Y."/>
        </authorList>
    </citation>
    <scope>NUCLEOTIDE SEQUENCE</scope>
    <source>
        <strain evidence="1">NC1722</strain>
    </source>
</reference>
<accession>A0AAD7R7T0</accession>
<dbReference type="EMBL" id="JAINUG010000470">
    <property type="protein sequence ID" value="KAJ8367519.1"/>
    <property type="molecule type" value="Genomic_DNA"/>
</dbReference>
<gene>
    <name evidence="1" type="ORF">AAFF_G00317010</name>
</gene>
<dbReference type="AlphaFoldDB" id="A0AAD7R7T0"/>